<name>A0ABY5T3D8_9BACE</name>
<evidence type="ECO:0000313" key="2">
    <source>
        <dbReference type="Proteomes" id="UP001060104"/>
    </source>
</evidence>
<keyword evidence="2" id="KW-1185">Reference proteome</keyword>
<dbReference type="Proteomes" id="UP001060104">
    <property type="component" value="Chromosome"/>
</dbReference>
<dbReference type="Gene3D" id="3.40.50.300">
    <property type="entry name" value="P-loop containing nucleotide triphosphate hydrolases"/>
    <property type="match status" value="1"/>
</dbReference>
<dbReference type="InterPro" id="IPR027417">
    <property type="entry name" value="P-loop_NTPase"/>
</dbReference>
<dbReference type="RefSeq" id="WP_224207097.1">
    <property type="nucleotide sequence ID" value="NZ_CP081916.1"/>
</dbReference>
<protein>
    <submittedName>
        <fullName evidence="1">Phosphoenolpyruvate carboxykinase</fullName>
    </submittedName>
</protein>
<evidence type="ECO:0000313" key="1">
    <source>
        <dbReference type="EMBL" id="UVQ72211.1"/>
    </source>
</evidence>
<gene>
    <name evidence="1" type="ORF">NXY30_14040</name>
</gene>
<accession>A0ABY5T3D8</accession>
<proteinExistence type="predicted"/>
<dbReference type="GeneID" id="69589510"/>
<reference evidence="1" key="1">
    <citation type="submission" date="2022-08" db="EMBL/GenBank/DDBJ databases">
        <title>Genome Sequencing of Bacteroides fragilis Group Isolates with Nanopore Technology.</title>
        <authorList>
            <person name="Tisza M.J."/>
            <person name="Smith D."/>
            <person name="Dekker J.P."/>
        </authorList>
    </citation>
    <scope>NUCLEOTIDE SEQUENCE</scope>
    <source>
        <strain evidence="1">BFG-527</strain>
    </source>
</reference>
<dbReference type="EMBL" id="CP103141">
    <property type="protein sequence ID" value="UVQ72211.1"/>
    <property type="molecule type" value="Genomic_DNA"/>
</dbReference>
<dbReference type="SUPFAM" id="SSF53795">
    <property type="entry name" value="PEP carboxykinase-like"/>
    <property type="match status" value="1"/>
</dbReference>
<sequence length="293" mass="32965">MNETYHYCIADFRFSVSCILDLDNLLPSFSTFRTKSCCKEERLFVMDVLPRIPESMDDMVEMDVSDNDMGQVRLLGNPDSYCIELKYEDGMVHRMQADKSFTSIQVQLCRQDRYLGEALSSMLRIAFSQAILSYGGISVHASAVTRMDSTYLFMGKSGTGKSTHASLWLNCFPDSELLNDDNPIIRIQKQTAYVYGSPWSGKTPCYKNKRTRLGGAVRLVQAKENRFMLQESENAFITLLPGCSVIHKDIVLYNHLCNTLIELIAVIPVGVLLCKPEQEAALTCEVAFKATLA</sequence>
<organism evidence="1 2">
    <name type="scientific">Bacteroides faecis</name>
    <dbReference type="NCBI Taxonomy" id="674529"/>
    <lineage>
        <taxon>Bacteria</taxon>
        <taxon>Pseudomonadati</taxon>
        <taxon>Bacteroidota</taxon>
        <taxon>Bacteroidia</taxon>
        <taxon>Bacteroidales</taxon>
        <taxon>Bacteroidaceae</taxon>
        <taxon>Bacteroides</taxon>
    </lineage>
</organism>